<dbReference type="EMBL" id="CP011975">
    <property type="protein sequence ID" value="AKP33972.1"/>
    <property type="molecule type" value="Genomic_DNA"/>
</dbReference>
<dbReference type="NCBIfam" id="TIGR02552">
    <property type="entry name" value="LcrH_SycD"/>
    <property type="match status" value="1"/>
</dbReference>
<keyword evidence="3" id="KW-1185">Reference proteome</keyword>
<dbReference type="InterPro" id="IPR016379">
    <property type="entry name" value="T3SS_Ca_resp_chp_LcrH/SycD_sub"/>
</dbReference>
<evidence type="ECO:0000313" key="3">
    <source>
        <dbReference type="Proteomes" id="UP000069914"/>
    </source>
</evidence>
<dbReference type="PROSITE" id="PS50005">
    <property type="entry name" value="TPR"/>
    <property type="match status" value="1"/>
</dbReference>
<dbReference type="RefSeq" id="WP_048618923.1">
    <property type="nucleotide sequence ID" value="NZ_CABMLM010000024.1"/>
</dbReference>
<dbReference type="Proteomes" id="UP000069914">
    <property type="component" value="Chromosome"/>
</dbReference>
<dbReference type="SUPFAM" id="SSF48452">
    <property type="entry name" value="TPR-like"/>
    <property type="match status" value="1"/>
</dbReference>
<dbReference type="InterPro" id="IPR011990">
    <property type="entry name" value="TPR-like_helical_dom_sf"/>
</dbReference>
<name>A0ABN4H743_YERAE</name>
<sequence length="155" mass="17622">MNIQPSDAVLNFMRRGGSLHMLAKMAPQDLALLYEYTVQLCQGREFDSAKKLLNLLVRFDHWNFAYWMTLGLCYQQTADFHQAIYCFSRAGQIQVDNPRPSCSAGECYLACGNATYAEKAFRAALNWCHTHPELADIRQQAERGLAALLLEVRDV</sequence>
<accession>A0ABN4H743</accession>
<dbReference type="PIRSF" id="PIRSF003165">
    <property type="entry name" value="Chaperone_SicA"/>
    <property type="match status" value="1"/>
</dbReference>
<organism evidence="2 3">
    <name type="scientific">Yersinia aleksiciae</name>
    <dbReference type="NCBI Taxonomy" id="263819"/>
    <lineage>
        <taxon>Bacteria</taxon>
        <taxon>Pseudomonadati</taxon>
        <taxon>Pseudomonadota</taxon>
        <taxon>Gammaproteobacteria</taxon>
        <taxon>Enterobacterales</taxon>
        <taxon>Yersiniaceae</taxon>
        <taxon>Yersinia</taxon>
    </lineage>
</organism>
<gene>
    <name evidence="2" type="ORF">ACZ76_10680</name>
</gene>
<reference evidence="2 3" key="1">
    <citation type="journal article" date="2015" name="Genome Announc.">
        <title>De Novo Genome Sequence of Yersinia aleksiciae Y159T.</title>
        <authorList>
            <person name="Sprague L.D."/>
            <person name="Neubauer H."/>
        </authorList>
    </citation>
    <scope>NUCLEOTIDE SEQUENCE [LARGE SCALE GENOMIC DNA]</scope>
    <source>
        <strain evidence="2 3">159</strain>
    </source>
</reference>
<protein>
    <recommendedName>
        <fullName evidence="4">Secretion system chaperone SscA</fullName>
    </recommendedName>
</protein>
<evidence type="ECO:0000313" key="2">
    <source>
        <dbReference type="EMBL" id="AKP33972.1"/>
    </source>
</evidence>
<proteinExistence type="predicted"/>
<dbReference type="Gene3D" id="1.25.40.10">
    <property type="entry name" value="Tetratricopeptide repeat domain"/>
    <property type="match status" value="1"/>
</dbReference>
<evidence type="ECO:0000256" key="1">
    <source>
        <dbReference type="PROSITE-ProRule" id="PRU00339"/>
    </source>
</evidence>
<dbReference type="InterPro" id="IPR019734">
    <property type="entry name" value="TPR_rpt"/>
</dbReference>
<dbReference type="PRINTS" id="PR01595">
    <property type="entry name" value="SYCDCHAPRONE"/>
</dbReference>
<feature type="repeat" description="TPR" evidence="1">
    <location>
        <begin position="64"/>
        <end position="97"/>
    </location>
</feature>
<dbReference type="GeneID" id="61904288"/>
<evidence type="ECO:0008006" key="4">
    <source>
        <dbReference type="Google" id="ProtNLM"/>
    </source>
</evidence>
<keyword evidence="1" id="KW-0802">TPR repeat</keyword>
<dbReference type="InterPro" id="IPR005415">
    <property type="entry name" value="T3SS_Ca_resp_chp_LcrH/SycD"/>
</dbReference>